<reference evidence="3" key="1">
    <citation type="journal article" date="2023" name="Mol. Phylogenet. Evol.">
        <title>Genome-scale phylogeny and comparative genomics of the fungal order Sordariales.</title>
        <authorList>
            <person name="Hensen N."/>
            <person name="Bonometti L."/>
            <person name="Westerberg I."/>
            <person name="Brannstrom I.O."/>
            <person name="Guillou S."/>
            <person name="Cros-Aarteil S."/>
            <person name="Calhoun S."/>
            <person name="Haridas S."/>
            <person name="Kuo A."/>
            <person name="Mondo S."/>
            <person name="Pangilinan J."/>
            <person name="Riley R."/>
            <person name="LaButti K."/>
            <person name="Andreopoulos B."/>
            <person name="Lipzen A."/>
            <person name="Chen C."/>
            <person name="Yan M."/>
            <person name="Daum C."/>
            <person name="Ng V."/>
            <person name="Clum A."/>
            <person name="Steindorff A."/>
            <person name="Ohm R.A."/>
            <person name="Martin F."/>
            <person name="Silar P."/>
            <person name="Natvig D.O."/>
            <person name="Lalanne C."/>
            <person name="Gautier V."/>
            <person name="Ament-Velasquez S.L."/>
            <person name="Kruys A."/>
            <person name="Hutchinson M.I."/>
            <person name="Powell A.J."/>
            <person name="Barry K."/>
            <person name="Miller A.N."/>
            <person name="Grigoriev I.V."/>
            <person name="Debuchy R."/>
            <person name="Gladieux P."/>
            <person name="Hiltunen Thoren M."/>
            <person name="Johannesson H."/>
        </authorList>
    </citation>
    <scope>NUCLEOTIDE SEQUENCE [LARGE SCALE GENOMIC DNA]</scope>
    <source>
        <strain evidence="3">CBS 284.82</strain>
    </source>
</reference>
<keyword evidence="3" id="KW-1185">Reference proteome</keyword>
<dbReference type="Pfam" id="PF00615">
    <property type="entry name" value="RGS"/>
    <property type="match status" value="1"/>
</dbReference>
<proteinExistence type="predicted"/>
<dbReference type="PANTHER" id="PTHR10845">
    <property type="entry name" value="REGULATOR OF G PROTEIN SIGNALING"/>
    <property type="match status" value="1"/>
</dbReference>
<dbReference type="PANTHER" id="PTHR10845:SF267">
    <property type="entry name" value="REGULATOR OF G PROTEIN SIGNALING DOMAIN PROTEIN (AFU_ORTHOLOGUE AFUA_6G06860)"/>
    <property type="match status" value="1"/>
</dbReference>
<accession>A0AAN6SM55</accession>
<sequence>MHSPHCQSLPTLSNILSDTAPYPWTLDKFVDHLVANHCLETLEFIHYSSIYRACYEQVTCTTPSRSTSSTPEHEHLRSLWVGLIDTYIAPNGKREVNLPFHVKTRLLATLQSDNTPSPLMLDSAVSLVYDLMEGSMMVSFLNSPSPSKPPEAGGTGRWNHHKFRWTLRWNDIGKLRLRWSLRGLSGLGLGRRKRAP</sequence>
<dbReference type="Proteomes" id="UP001303115">
    <property type="component" value="Unassembled WGS sequence"/>
</dbReference>
<dbReference type="InterPro" id="IPR036305">
    <property type="entry name" value="RGS_sf"/>
</dbReference>
<dbReference type="PROSITE" id="PS50132">
    <property type="entry name" value="RGS"/>
    <property type="match status" value="1"/>
</dbReference>
<dbReference type="SUPFAM" id="SSF48097">
    <property type="entry name" value="Regulator of G-protein signaling, RGS"/>
    <property type="match status" value="1"/>
</dbReference>
<name>A0AAN6SM55_9PEZI</name>
<comment type="caution">
    <text evidence="2">The sequence shown here is derived from an EMBL/GenBank/DDBJ whole genome shotgun (WGS) entry which is preliminary data.</text>
</comment>
<dbReference type="EMBL" id="MU854635">
    <property type="protein sequence ID" value="KAK4032205.1"/>
    <property type="molecule type" value="Genomic_DNA"/>
</dbReference>
<gene>
    <name evidence="2" type="ORF">C8A01DRAFT_20695</name>
</gene>
<protein>
    <recommendedName>
        <fullName evidence="1">RGS domain-containing protein</fullName>
    </recommendedName>
</protein>
<dbReference type="InterPro" id="IPR016137">
    <property type="entry name" value="RGS"/>
</dbReference>
<organism evidence="2 3">
    <name type="scientific">Parachaetomium inaequale</name>
    <dbReference type="NCBI Taxonomy" id="2588326"/>
    <lineage>
        <taxon>Eukaryota</taxon>
        <taxon>Fungi</taxon>
        <taxon>Dikarya</taxon>
        <taxon>Ascomycota</taxon>
        <taxon>Pezizomycotina</taxon>
        <taxon>Sordariomycetes</taxon>
        <taxon>Sordariomycetidae</taxon>
        <taxon>Sordariales</taxon>
        <taxon>Chaetomiaceae</taxon>
        <taxon>Parachaetomium</taxon>
    </lineage>
</organism>
<dbReference type="AlphaFoldDB" id="A0AAN6SM55"/>
<dbReference type="SMART" id="SM00315">
    <property type="entry name" value="RGS"/>
    <property type="match status" value="1"/>
</dbReference>
<evidence type="ECO:0000259" key="1">
    <source>
        <dbReference type="PROSITE" id="PS50132"/>
    </source>
</evidence>
<evidence type="ECO:0000313" key="2">
    <source>
        <dbReference type="EMBL" id="KAK4032205.1"/>
    </source>
</evidence>
<evidence type="ECO:0000313" key="3">
    <source>
        <dbReference type="Proteomes" id="UP001303115"/>
    </source>
</evidence>
<feature type="domain" description="RGS" evidence="1">
    <location>
        <begin position="29"/>
        <end position="143"/>
    </location>
</feature>
<dbReference type="Gene3D" id="1.10.167.10">
    <property type="entry name" value="Regulator of G-protein Signalling 4, domain 2"/>
    <property type="match status" value="1"/>
</dbReference>
<dbReference type="InterPro" id="IPR044926">
    <property type="entry name" value="RGS_subdomain_2"/>
</dbReference>